<feature type="compositionally biased region" description="Basic and acidic residues" evidence="1">
    <location>
        <begin position="700"/>
        <end position="709"/>
    </location>
</feature>
<organism evidence="2 3">
    <name type="scientific">Opisthorchis felineus</name>
    <dbReference type="NCBI Taxonomy" id="147828"/>
    <lineage>
        <taxon>Eukaryota</taxon>
        <taxon>Metazoa</taxon>
        <taxon>Spiralia</taxon>
        <taxon>Lophotrochozoa</taxon>
        <taxon>Platyhelminthes</taxon>
        <taxon>Trematoda</taxon>
        <taxon>Digenea</taxon>
        <taxon>Opisthorchiida</taxon>
        <taxon>Opisthorchiata</taxon>
        <taxon>Opisthorchiidae</taxon>
        <taxon>Opisthorchis</taxon>
    </lineage>
</organism>
<feature type="compositionally biased region" description="Basic residues" evidence="1">
    <location>
        <begin position="689"/>
        <end position="699"/>
    </location>
</feature>
<feature type="region of interest" description="Disordered" evidence="1">
    <location>
        <begin position="327"/>
        <end position="358"/>
    </location>
</feature>
<feature type="compositionally biased region" description="Basic residues" evidence="1">
    <location>
        <begin position="327"/>
        <end position="337"/>
    </location>
</feature>
<feature type="region of interest" description="Disordered" evidence="1">
    <location>
        <begin position="680"/>
        <end position="709"/>
    </location>
</feature>
<evidence type="ECO:0000313" key="2">
    <source>
        <dbReference type="EMBL" id="TGZ61905.1"/>
    </source>
</evidence>
<comment type="caution">
    <text evidence="2">The sequence shown here is derived from an EMBL/GenBank/DDBJ whole genome shotgun (WGS) entry which is preliminary data.</text>
</comment>
<gene>
    <name evidence="2" type="ORF">CRM22_007724</name>
</gene>
<dbReference type="AlphaFoldDB" id="A0A4S2LEF9"/>
<feature type="compositionally biased region" description="Low complexity" evidence="1">
    <location>
        <begin position="376"/>
        <end position="389"/>
    </location>
</feature>
<reference evidence="2 3" key="1">
    <citation type="journal article" date="2019" name="BMC Genomics">
        <title>New insights from Opisthorchis felineus genome: update on genomics of the epidemiologically important liver flukes.</title>
        <authorList>
            <person name="Ershov N.I."/>
            <person name="Mordvinov V.A."/>
            <person name="Prokhortchouk E.B."/>
            <person name="Pakharukova M.Y."/>
            <person name="Gunbin K.V."/>
            <person name="Ustyantsev K."/>
            <person name="Genaev M.A."/>
            <person name="Blinov A.G."/>
            <person name="Mazur A."/>
            <person name="Boulygina E."/>
            <person name="Tsygankova S."/>
            <person name="Khrameeva E."/>
            <person name="Chekanov N."/>
            <person name="Fan G."/>
            <person name="Xiao A."/>
            <person name="Zhang H."/>
            <person name="Xu X."/>
            <person name="Yang H."/>
            <person name="Solovyev V."/>
            <person name="Lee S.M."/>
            <person name="Liu X."/>
            <person name="Afonnikov D.A."/>
            <person name="Skryabin K.G."/>
        </authorList>
    </citation>
    <scope>NUCLEOTIDE SEQUENCE [LARGE SCALE GENOMIC DNA]</scope>
    <source>
        <strain evidence="2">AK-0245</strain>
        <tissue evidence="2">Whole organism</tissue>
    </source>
</reference>
<feature type="compositionally biased region" description="Basic and acidic residues" evidence="1">
    <location>
        <begin position="103"/>
        <end position="128"/>
    </location>
</feature>
<feature type="compositionally biased region" description="Basic residues" evidence="1">
    <location>
        <begin position="86"/>
        <end position="102"/>
    </location>
</feature>
<dbReference type="EMBL" id="SJOL01007771">
    <property type="protein sequence ID" value="TGZ61905.1"/>
    <property type="molecule type" value="Genomic_DNA"/>
</dbReference>
<dbReference type="Proteomes" id="UP000308267">
    <property type="component" value="Unassembled WGS sequence"/>
</dbReference>
<proteinExistence type="predicted"/>
<keyword evidence="3" id="KW-1185">Reference proteome</keyword>
<sequence>MSNLGMETDEEPRNKTSAGELECGQSNGQGKRRAFFQVTRARAERKTTEHPVVQNEPLDRRSFSTPQNLAKLGDLSATQPPDSSHGTKKSKKKHFSFRKIFKKDRSPSDAEQDEMRRQERDALEERQRRTELEFAHRLMTKPEEMASDLCRMESEPDLVQTICSPNFFNKDAIKLDKKLYQIDVANARISTLSRLSGTAILVKDYRALEFLEKITQRIRKQNVTLFKEADKYLTQFKRDPNLLLNDPKEKNKVIGADNLHSPLSEKIMFIVSDDDDQDGENLRWELNSLSFSTDNSSTESDDEGPTPEQVEHLAHEIRKAEGMRFKKKLKHSFHSKHSHEDNKTAHMPPPPNPLGHSKRALLRSHSTVPNGLCEQGSMISSSSSSILGDSDADDRDSVDSRRRVHKSSHASNLPFNLLSLTGQLSWLVSEYIERDTSTYKWATELIHKISTMSVNRATWLNVHQQLRETTELLYKHRDKHNASIKSKTAKGEIAWNRLQLVYETVASNDGDNATVTAETARKLFANGMATCCQNSLHQHLVHLARFLEKKFHLAYVCDLILWKAQKLLYATRSVASADTAKYQLIDFRIRHMQLRLDQANIQNWSNELTDWMTCWIDEAINSQSHVKNQYEDNFCLDELRTMQSSVKRFHTLVQHLRDSEFMSDIFLDLNFPGPDSVRMKTDPLEGHQHHPHYHPHLHHHGEGGHQQDLRPMEADRCSHTYAALVRQIHEHAMSNRPLSYFAERALYDMAVELDCPIDWKERLTTLLDELTEAYKGWELLLQSKLNSDYYNYFFESHRTEK</sequence>
<feature type="region of interest" description="Disordered" evidence="1">
    <location>
        <begin position="1"/>
        <end position="128"/>
    </location>
</feature>
<evidence type="ECO:0000313" key="3">
    <source>
        <dbReference type="Proteomes" id="UP000308267"/>
    </source>
</evidence>
<protein>
    <submittedName>
        <fullName evidence="2">Uncharacterized protein</fullName>
    </submittedName>
</protein>
<name>A0A4S2LEF9_OPIFE</name>
<feature type="region of interest" description="Disordered" evidence="1">
    <location>
        <begin position="290"/>
        <end position="309"/>
    </location>
</feature>
<feature type="region of interest" description="Disordered" evidence="1">
    <location>
        <begin position="371"/>
        <end position="406"/>
    </location>
</feature>
<evidence type="ECO:0000256" key="1">
    <source>
        <dbReference type="SAM" id="MobiDB-lite"/>
    </source>
</evidence>
<dbReference type="OrthoDB" id="6247591at2759"/>
<accession>A0A4S2LEF9</accession>